<dbReference type="EMBL" id="CM042017">
    <property type="protein sequence ID" value="KAI3690865.1"/>
    <property type="molecule type" value="Genomic_DNA"/>
</dbReference>
<organism evidence="1 2">
    <name type="scientific">Cichorium intybus</name>
    <name type="common">Chicory</name>
    <dbReference type="NCBI Taxonomy" id="13427"/>
    <lineage>
        <taxon>Eukaryota</taxon>
        <taxon>Viridiplantae</taxon>
        <taxon>Streptophyta</taxon>
        <taxon>Embryophyta</taxon>
        <taxon>Tracheophyta</taxon>
        <taxon>Spermatophyta</taxon>
        <taxon>Magnoliopsida</taxon>
        <taxon>eudicotyledons</taxon>
        <taxon>Gunneridae</taxon>
        <taxon>Pentapetalae</taxon>
        <taxon>asterids</taxon>
        <taxon>campanulids</taxon>
        <taxon>Asterales</taxon>
        <taxon>Asteraceae</taxon>
        <taxon>Cichorioideae</taxon>
        <taxon>Cichorieae</taxon>
        <taxon>Cichoriinae</taxon>
        <taxon>Cichorium</taxon>
    </lineage>
</organism>
<dbReference type="Proteomes" id="UP001055811">
    <property type="component" value="Linkage Group LG09"/>
</dbReference>
<keyword evidence="2" id="KW-1185">Reference proteome</keyword>
<evidence type="ECO:0000313" key="2">
    <source>
        <dbReference type="Proteomes" id="UP001055811"/>
    </source>
</evidence>
<protein>
    <submittedName>
        <fullName evidence="1">Uncharacterized protein</fullName>
    </submittedName>
</protein>
<gene>
    <name evidence="1" type="ORF">L2E82_49077</name>
</gene>
<proteinExistence type="predicted"/>
<sequence length="515" mass="57303">MEGSKSEKKRAKVRDNFILCEQYSGRHFCGCDLEEVRGFRKGGRRSLEESFGKLNIGNNILSVNVARFNRIGDAAQGMNINKKLATTNPHPPPSSAWNTVGIRSYANVLSSSHAPNEKKVSRIHLNPCSEIDSALFNVFLFGETLDIEILRKMPYNLKEASIKFGKVFLYGGLTTLIGFDEAEDARKILEDNATWSKWFKWIKRGDSILNWKFERSVALKIVGLPMQFRSPENLSKLLSQHGRILDWGDENIWKFEDLSFVNFSVGFFEEDYYVDPFDSIEDDKVEVDSIYDESSSEEDSCDEEELDSTEEGEIRSKCDDDDVVVAESPMKISVEKSQSSPVNENGGIEVGESPVDAHAVYGFNEQGVDNNFVFNATVTRGMEFSRVEKVNNVNGFTPGLLESGCFGPFANGPVNINGRKLPKSLEPISAINVVDPDLITSENINKKCRIEVNSIIDLNLNHALPVSSPDSANVDGIEVASRATHPVSDQAPITDSRVDELQKNCGNWKNVGCGN</sequence>
<reference evidence="2" key="1">
    <citation type="journal article" date="2022" name="Mol. Ecol. Resour.">
        <title>The genomes of chicory, endive, great burdock and yacon provide insights into Asteraceae palaeo-polyploidization history and plant inulin production.</title>
        <authorList>
            <person name="Fan W."/>
            <person name="Wang S."/>
            <person name="Wang H."/>
            <person name="Wang A."/>
            <person name="Jiang F."/>
            <person name="Liu H."/>
            <person name="Zhao H."/>
            <person name="Xu D."/>
            <person name="Zhang Y."/>
        </authorList>
    </citation>
    <scope>NUCLEOTIDE SEQUENCE [LARGE SCALE GENOMIC DNA]</scope>
    <source>
        <strain evidence="2">cv. Punajuju</strain>
    </source>
</reference>
<comment type="caution">
    <text evidence="1">The sequence shown here is derived from an EMBL/GenBank/DDBJ whole genome shotgun (WGS) entry which is preliminary data.</text>
</comment>
<reference evidence="1 2" key="2">
    <citation type="journal article" date="2022" name="Mol. Ecol. Resour.">
        <title>The genomes of chicory, endive, great burdock and yacon provide insights into Asteraceae paleo-polyploidization history and plant inulin production.</title>
        <authorList>
            <person name="Fan W."/>
            <person name="Wang S."/>
            <person name="Wang H."/>
            <person name="Wang A."/>
            <person name="Jiang F."/>
            <person name="Liu H."/>
            <person name="Zhao H."/>
            <person name="Xu D."/>
            <person name="Zhang Y."/>
        </authorList>
    </citation>
    <scope>NUCLEOTIDE SEQUENCE [LARGE SCALE GENOMIC DNA]</scope>
    <source>
        <strain evidence="2">cv. Punajuju</strain>
        <tissue evidence="1">Leaves</tissue>
    </source>
</reference>
<evidence type="ECO:0000313" key="1">
    <source>
        <dbReference type="EMBL" id="KAI3690865.1"/>
    </source>
</evidence>
<accession>A0ACB8Z3Q2</accession>
<name>A0ACB8Z3Q2_CICIN</name>